<name>A0A172M4G6_SPHPA</name>
<keyword evidence="7" id="KW-0150">Chloroplast</keyword>
<dbReference type="SUPFAM" id="SSF57829">
    <property type="entry name" value="Zn-binding ribosomal proteins"/>
    <property type="match status" value="1"/>
</dbReference>
<evidence type="ECO:0000256" key="1">
    <source>
        <dbReference type="ARBA" id="ARBA00004229"/>
    </source>
</evidence>
<dbReference type="HAMAP" id="MF_00340">
    <property type="entry name" value="Ribosomal_bL32"/>
    <property type="match status" value="1"/>
</dbReference>
<gene>
    <name evidence="6 7" type="primary">rpl32</name>
</gene>
<evidence type="ECO:0000256" key="6">
    <source>
        <dbReference type="HAMAP-Rule" id="MF_00340"/>
    </source>
</evidence>
<comment type="subcellular location">
    <subcellularLocation>
        <location evidence="1 6">Plastid</location>
        <location evidence="1 6">Chloroplast</location>
    </subcellularLocation>
</comment>
<dbReference type="InterPro" id="IPR044958">
    <property type="entry name" value="Ribosomal_bL32_plant/cyanobact"/>
</dbReference>
<evidence type="ECO:0000256" key="2">
    <source>
        <dbReference type="ARBA" id="ARBA00008560"/>
    </source>
</evidence>
<proteinExistence type="inferred from homology"/>
<dbReference type="AlphaFoldDB" id="A0A172M4G6"/>
<keyword evidence="3 6" id="KW-0689">Ribosomal protein</keyword>
<dbReference type="InterPro" id="IPR011332">
    <property type="entry name" value="Ribosomal_zn-bd"/>
</dbReference>
<protein>
    <recommendedName>
        <fullName evidence="5 6">Large ribosomal subunit protein bL32c</fullName>
    </recommendedName>
</protein>
<dbReference type="GeneID" id="27908043"/>
<organism evidence="7">
    <name type="scientific">Sphagnum palustre</name>
    <name type="common">Blunt-leaved bog-moss</name>
    <name type="synonym">Sphagnum cymbifolium</name>
    <dbReference type="NCBI Taxonomy" id="13805"/>
    <lineage>
        <taxon>Eukaryota</taxon>
        <taxon>Viridiplantae</taxon>
        <taxon>Streptophyta</taxon>
        <taxon>Embryophyta</taxon>
        <taxon>Bryophyta</taxon>
        <taxon>Sphagnophytina</taxon>
        <taxon>Sphagnopsida</taxon>
        <taxon>Sphagnales</taxon>
        <taxon>Sphagnaceae</taxon>
        <taxon>Sphagnum</taxon>
    </lineage>
</organism>
<dbReference type="GO" id="GO:0006412">
    <property type="term" value="P:translation"/>
    <property type="evidence" value="ECO:0007669"/>
    <property type="project" value="UniProtKB-UniRule"/>
</dbReference>
<dbReference type="InterPro" id="IPR002677">
    <property type="entry name" value="Ribosomal_bL32"/>
</dbReference>
<dbReference type="PANTHER" id="PTHR36083">
    <property type="entry name" value="50S RIBOSOMAL PROTEIN L32, CHLOROPLASTIC"/>
    <property type="match status" value="1"/>
</dbReference>
<evidence type="ECO:0000256" key="5">
    <source>
        <dbReference type="ARBA" id="ARBA00035280"/>
    </source>
</evidence>
<sequence>MAVPKKRTSRSKKKIRKTIWREKANQAGVKALSLARSILTGRSKSFCYATVSKSSKSSASSASIDESNES</sequence>
<evidence type="ECO:0000256" key="3">
    <source>
        <dbReference type="ARBA" id="ARBA00022980"/>
    </source>
</evidence>
<accession>A0A172M4G6</accession>
<dbReference type="Pfam" id="PF01783">
    <property type="entry name" value="Ribosomal_L32p"/>
    <property type="match status" value="1"/>
</dbReference>
<dbReference type="GO" id="GO:0015934">
    <property type="term" value="C:large ribosomal subunit"/>
    <property type="evidence" value="ECO:0007669"/>
    <property type="project" value="InterPro"/>
</dbReference>
<comment type="similarity">
    <text evidence="2 6">Belongs to the bacterial ribosomal protein bL32 family.</text>
</comment>
<dbReference type="GO" id="GO:0003735">
    <property type="term" value="F:structural constituent of ribosome"/>
    <property type="evidence" value="ECO:0007669"/>
    <property type="project" value="InterPro"/>
</dbReference>
<reference evidence="7" key="1">
    <citation type="journal article" date="2016" name="Ann. Bot.">
        <title>Organellar phylogenomics of an emerging model system: Sphagnum (peatmoss).</title>
        <authorList>
            <person name="Shaw A.J."/>
            <person name="Devos N."/>
            <person name="Liu Y."/>
            <person name="Cox C.J."/>
            <person name="Goffinet B."/>
            <person name="Flatberg K.I."/>
            <person name="Shaw B."/>
        </authorList>
    </citation>
    <scope>NUCLEOTIDE SEQUENCE</scope>
    <source>
        <strain evidence="7">ND2735</strain>
    </source>
</reference>
<dbReference type="PANTHER" id="PTHR36083:SF1">
    <property type="entry name" value="LARGE RIBOSOMAL SUBUNIT PROTEIN BL32C"/>
    <property type="match status" value="1"/>
</dbReference>
<geneLocation type="chloroplast" evidence="7"/>
<dbReference type="EMBL" id="KU726621">
    <property type="protein sequence ID" value="ANC73475.1"/>
    <property type="molecule type" value="Genomic_DNA"/>
</dbReference>
<dbReference type="RefSeq" id="YP_009253906.1">
    <property type="nucleotide sequence ID" value="NC_030198.1"/>
</dbReference>
<dbReference type="GO" id="GO:0009507">
    <property type="term" value="C:chloroplast"/>
    <property type="evidence" value="ECO:0007669"/>
    <property type="project" value="UniProtKB-SubCell"/>
</dbReference>
<keyword evidence="7" id="KW-0934">Plastid</keyword>
<evidence type="ECO:0000256" key="4">
    <source>
        <dbReference type="ARBA" id="ARBA00023274"/>
    </source>
</evidence>
<evidence type="ECO:0000313" key="7">
    <source>
        <dbReference type="EMBL" id="ANC73475.1"/>
    </source>
</evidence>
<keyword evidence="4 6" id="KW-0687">Ribonucleoprotein</keyword>